<dbReference type="AlphaFoldDB" id="A0A2N9AHE9"/>
<protein>
    <submittedName>
        <fullName evidence="2">Uncharacterized protein</fullName>
    </submittedName>
</protein>
<name>A0A2N9AHE9_METEX</name>
<gene>
    <name evidence="2" type="ORF">TK0001_0171</name>
</gene>
<reference evidence="3" key="1">
    <citation type="submission" date="2017-10" db="EMBL/GenBank/DDBJ databases">
        <authorList>
            <person name="Regsiter A."/>
            <person name="William W."/>
        </authorList>
    </citation>
    <scope>NUCLEOTIDE SEQUENCE [LARGE SCALE GENOMIC DNA]</scope>
</reference>
<evidence type="ECO:0000256" key="1">
    <source>
        <dbReference type="SAM" id="MobiDB-lite"/>
    </source>
</evidence>
<dbReference type="Proteomes" id="UP000233769">
    <property type="component" value="Chromosome tk0001"/>
</dbReference>
<dbReference type="EMBL" id="LT962688">
    <property type="protein sequence ID" value="SOR26773.1"/>
    <property type="molecule type" value="Genomic_DNA"/>
</dbReference>
<evidence type="ECO:0000313" key="3">
    <source>
        <dbReference type="Proteomes" id="UP000233769"/>
    </source>
</evidence>
<evidence type="ECO:0000313" key="2">
    <source>
        <dbReference type="EMBL" id="SOR26773.1"/>
    </source>
</evidence>
<accession>A0A2N9AHE9</accession>
<sequence>MTPAITPELRERAGSLNPQHDLFRAEHALTPAERRRLKGGPQAKGYAAQPGTGPADETCGSCGHLVRKSLAKVYWKCGLMRVHWTGGKATDVLASAPACRNWKPLDAPPATPLATGEAA</sequence>
<proteinExistence type="predicted"/>
<feature type="region of interest" description="Disordered" evidence="1">
    <location>
        <begin position="1"/>
        <end position="56"/>
    </location>
</feature>
<organism evidence="2 3">
    <name type="scientific">Methylorubrum extorquens</name>
    <name type="common">Methylobacterium dichloromethanicum</name>
    <name type="synonym">Methylobacterium extorquens</name>
    <dbReference type="NCBI Taxonomy" id="408"/>
    <lineage>
        <taxon>Bacteria</taxon>
        <taxon>Pseudomonadati</taxon>
        <taxon>Pseudomonadota</taxon>
        <taxon>Alphaproteobacteria</taxon>
        <taxon>Hyphomicrobiales</taxon>
        <taxon>Methylobacteriaceae</taxon>
        <taxon>Methylorubrum</taxon>
    </lineage>
</organism>